<evidence type="ECO:0000313" key="3">
    <source>
        <dbReference type="WBParaSite" id="maker-uti_cns_0006552-snap-gene-0.4-mRNA-1"/>
    </source>
</evidence>
<sequence length="1030" mass="110000">VVKLSAICQAKSAVGLRIRQADFKFYWTEQTRDFLGSDDEAAVANDEDEEAERDAEPCCFASSRRSESSSRLSIASRFRASSASVRLADSRADSFFSASSFSWRSTCSSSSSGAAEDADDDIVGTAAEATDDVDVWRVNETDVIVLLDWEADGAGRCGAASNSRFTQVGNGSGSGAESEESPAAPPLPFTEGSRLAAALDDDDEMLRSAAEAVAGAGGGWAPVRWSPPEPSDCPAGFLVSVRLFASYLNRHRCRRAPVSFVTQASPPVGPAAPGEDATLLASGDDVLRSAGDGGHIDRQQRFDELRPGHGDPVAVAKTAVAAASAGHNYAIVRGAFADYANFFEAGQTLPAAGCEASWVPALLQARKSTLLLPSSWVRKADETYRKKLRNSKQVFTLSKLNRQSRWSSSRQICTEFNVLLNMKAILPRSCGATTICVLLSTACSTEDIARNFSVMTITERSGVSMLDGASVGGHGLVTYHHRDGNGIMTGHSREQLDGLRYTSTEQRKTVHQYATPHYAIETEPVGTLSPASGNGYGYADGYGYGDSGEGYTVTTYTNGYADEGDEAGGREAGYSLSTRVVTVGGGGVYDPDPNMLSPGAASTGNRSYRSGGGDSYLRTNSQQRFNNGDAYGDDDPYANLPPQQNQQLPTRVAGSNLSLSNAPYLNGVGSHGSGIERYSSNSEFNQQHQQQTNSHQHEYVNYTDPDVVAVRQSLETARIVSSRTSSFGRDVGGGSGGYLASGSLSDSRQRIVAYEPELETGSQGFGNLGYNGGGIDGPDEVGGFYSIGATAAAAAAANTGASARHASQYQSHLGTDSFKLADLLSLPCFPPTRLNVSQLQRLLRFKLLSLLRNRRRSLSSIAADAALAASSRTSLTPCIELADAPIANASDAPCDDVTTDVGTEEDLFNFNDVIPIEQVFVENFDCFNDADCFNDFFNNDVIIDELARDDVIAEFRCSRLEYLRICFENRNRTHRSVFAQANVHIDCAIFEHSRAEVVSIVAVTSVACSSLQQSALVRLKVANNHALGCA</sequence>
<accession>A0A1I8HJU9</accession>
<dbReference type="Proteomes" id="UP000095280">
    <property type="component" value="Unplaced"/>
</dbReference>
<proteinExistence type="predicted"/>
<feature type="region of interest" description="Disordered" evidence="1">
    <location>
        <begin position="160"/>
        <end position="190"/>
    </location>
</feature>
<evidence type="ECO:0000256" key="1">
    <source>
        <dbReference type="SAM" id="MobiDB-lite"/>
    </source>
</evidence>
<feature type="compositionally biased region" description="Polar residues" evidence="1">
    <location>
        <begin position="617"/>
        <end position="626"/>
    </location>
</feature>
<dbReference type="WBParaSite" id="maker-uti_cns_0006552-snap-gene-0.4-mRNA-1">
    <property type="protein sequence ID" value="maker-uti_cns_0006552-snap-gene-0.4-mRNA-1"/>
    <property type="gene ID" value="maker-uti_cns_0006552-snap-gene-0.4"/>
</dbReference>
<organism evidence="2 3">
    <name type="scientific">Macrostomum lignano</name>
    <dbReference type="NCBI Taxonomy" id="282301"/>
    <lineage>
        <taxon>Eukaryota</taxon>
        <taxon>Metazoa</taxon>
        <taxon>Spiralia</taxon>
        <taxon>Lophotrochozoa</taxon>
        <taxon>Platyhelminthes</taxon>
        <taxon>Rhabditophora</taxon>
        <taxon>Macrostomorpha</taxon>
        <taxon>Macrostomida</taxon>
        <taxon>Macrostomidae</taxon>
        <taxon>Macrostomum</taxon>
    </lineage>
</organism>
<keyword evidence="2" id="KW-1185">Reference proteome</keyword>
<evidence type="ECO:0000313" key="2">
    <source>
        <dbReference type="Proteomes" id="UP000095280"/>
    </source>
</evidence>
<name>A0A1I8HJU9_9PLAT</name>
<protein>
    <submittedName>
        <fullName evidence="3">Rab-GAP TBC domain-containing protein</fullName>
    </submittedName>
</protein>
<reference evidence="3" key="1">
    <citation type="submission" date="2016-11" db="UniProtKB">
        <authorList>
            <consortium name="WormBaseParasite"/>
        </authorList>
    </citation>
    <scope>IDENTIFICATION</scope>
</reference>
<dbReference type="AlphaFoldDB" id="A0A1I8HJU9"/>
<feature type="compositionally biased region" description="Polar residues" evidence="1">
    <location>
        <begin position="160"/>
        <end position="169"/>
    </location>
</feature>
<feature type="region of interest" description="Disordered" evidence="1">
    <location>
        <begin position="585"/>
        <end position="648"/>
    </location>
</feature>